<dbReference type="SFLD" id="SFLDF00310">
    <property type="entry name" value="oxygen-independent_coproporphy"/>
    <property type="match status" value="1"/>
</dbReference>
<organism evidence="2 3">
    <name type="scientific">Caloramator quimbayensis</name>
    <dbReference type="NCBI Taxonomy" id="1147123"/>
    <lineage>
        <taxon>Bacteria</taxon>
        <taxon>Bacillati</taxon>
        <taxon>Bacillota</taxon>
        <taxon>Clostridia</taxon>
        <taxon>Eubacteriales</taxon>
        <taxon>Clostridiaceae</taxon>
        <taxon>Caloramator</taxon>
    </lineage>
</organism>
<name>A0A1T4WVM0_9CLOT</name>
<dbReference type="OrthoDB" id="9808022at2"/>
<dbReference type="InterPro" id="IPR058240">
    <property type="entry name" value="rSAM_sf"/>
</dbReference>
<sequence length="476" mass="54802">MIKVKLNGHDYRYELFQIISLFYNKNEIEFTDELEYSFESKADLNELLVEFKIYEDNIMIISETAKITYENKSIKNAIKLTALRALKRYTGINIPWGILVGIRPTKIVHECFKENLKDDEILSYLTSVYDLSIEKACLALEVAKNESKFLTYNPKNISLYIDVPFCPTRCIYCSFTSTPVVGNELLIKGYMEAVQKEIKETLRFLTEKGFNIDTIYIGGGTPTALSPLNIEKILEELSKHIDLLRVREFTVEAGRPDSIDEEKLKVIKDYACSRISINPQTMNDDTLKRIGRNHTSKDVIEKYNLARNLGFDNINMDVIIGLLGETKEDVNYTMKKIKTLSPESITIHTMAVKRASVLNERGYKDKNSEIDDMYGIAADSCRSIGMYPYYMYRQKNMVSPLENVGYCKKDKECIYNIQMIAENISIAGIGPDAITKLLYLNENRIERVANVKDIREYINRIDEMIDKKIKGLDTLF</sequence>
<dbReference type="SUPFAM" id="SSF102114">
    <property type="entry name" value="Radical SAM enzymes"/>
    <property type="match status" value="1"/>
</dbReference>
<dbReference type="Pfam" id="PF04055">
    <property type="entry name" value="Radical_SAM"/>
    <property type="match status" value="1"/>
</dbReference>
<dbReference type="SFLD" id="SFLDG01082">
    <property type="entry name" value="B12-binding_domain_containing"/>
    <property type="match status" value="1"/>
</dbReference>
<dbReference type="RefSeq" id="WP_078695683.1">
    <property type="nucleotide sequence ID" value="NZ_FUYH01000004.1"/>
</dbReference>
<dbReference type="SFLD" id="SFLDS00029">
    <property type="entry name" value="Radical_SAM"/>
    <property type="match status" value="1"/>
</dbReference>
<reference evidence="3" key="1">
    <citation type="submission" date="2017-02" db="EMBL/GenBank/DDBJ databases">
        <authorList>
            <person name="Varghese N."/>
            <person name="Submissions S."/>
        </authorList>
    </citation>
    <scope>NUCLEOTIDE SEQUENCE [LARGE SCALE GENOMIC DNA]</scope>
    <source>
        <strain evidence="3">USBA 833</strain>
    </source>
</reference>
<dbReference type="GO" id="GO:0003824">
    <property type="term" value="F:catalytic activity"/>
    <property type="evidence" value="ECO:0007669"/>
    <property type="project" value="InterPro"/>
</dbReference>
<dbReference type="InterPro" id="IPR007197">
    <property type="entry name" value="rSAM"/>
</dbReference>
<dbReference type="GO" id="GO:0051539">
    <property type="term" value="F:4 iron, 4 sulfur cluster binding"/>
    <property type="evidence" value="ECO:0007669"/>
    <property type="project" value="TreeGrafter"/>
</dbReference>
<dbReference type="InterPro" id="IPR006638">
    <property type="entry name" value="Elp3/MiaA/NifB-like_rSAM"/>
</dbReference>
<dbReference type="PANTHER" id="PTHR13932:SF1">
    <property type="entry name" value="OXYGEN-INDEPENDENT COPROPORPHYRINOGEN-III OXIDASE-LIKE PROTEIN HEMZ"/>
    <property type="match status" value="1"/>
</dbReference>
<dbReference type="PROSITE" id="PS51918">
    <property type="entry name" value="RADICAL_SAM"/>
    <property type="match status" value="1"/>
</dbReference>
<dbReference type="SFLD" id="SFLDG01065">
    <property type="entry name" value="anaerobic_coproporphyrinogen-I"/>
    <property type="match status" value="1"/>
</dbReference>
<dbReference type="InterPro" id="IPR034505">
    <property type="entry name" value="Coproporphyrinogen-III_oxidase"/>
</dbReference>
<evidence type="ECO:0000259" key="1">
    <source>
        <dbReference type="PROSITE" id="PS51918"/>
    </source>
</evidence>
<dbReference type="InterPro" id="IPR023995">
    <property type="entry name" value="HemZ"/>
</dbReference>
<gene>
    <name evidence="2" type="ORF">SAMN05443428_10448</name>
</gene>
<accession>A0A1T4WVM0</accession>
<dbReference type="CDD" id="cd01335">
    <property type="entry name" value="Radical_SAM"/>
    <property type="match status" value="1"/>
</dbReference>
<evidence type="ECO:0000313" key="3">
    <source>
        <dbReference type="Proteomes" id="UP000190105"/>
    </source>
</evidence>
<protein>
    <submittedName>
        <fullName evidence="2">Oxygen-independent coproporphyrinogen-3 oxidase</fullName>
    </submittedName>
</protein>
<dbReference type="Proteomes" id="UP000190105">
    <property type="component" value="Unassembled WGS sequence"/>
</dbReference>
<dbReference type="EMBL" id="FUYH01000004">
    <property type="protein sequence ID" value="SKA81354.1"/>
    <property type="molecule type" value="Genomic_DNA"/>
</dbReference>
<dbReference type="GO" id="GO:0005737">
    <property type="term" value="C:cytoplasm"/>
    <property type="evidence" value="ECO:0007669"/>
    <property type="project" value="TreeGrafter"/>
</dbReference>
<feature type="domain" description="Radical SAM core" evidence="1">
    <location>
        <begin position="151"/>
        <end position="387"/>
    </location>
</feature>
<dbReference type="STRING" id="1147123.SAMN05443428_10448"/>
<dbReference type="SMART" id="SM00729">
    <property type="entry name" value="Elp3"/>
    <property type="match status" value="1"/>
</dbReference>
<dbReference type="NCBIfam" id="TIGR03994">
    <property type="entry name" value="rSAM_HemZ"/>
    <property type="match status" value="1"/>
</dbReference>
<dbReference type="Gene3D" id="3.80.30.20">
    <property type="entry name" value="tm_1862 like domain"/>
    <property type="match status" value="1"/>
</dbReference>
<dbReference type="GO" id="GO:0006779">
    <property type="term" value="P:porphyrin-containing compound biosynthetic process"/>
    <property type="evidence" value="ECO:0007669"/>
    <property type="project" value="TreeGrafter"/>
</dbReference>
<dbReference type="InterPro" id="IPR023404">
    <property type="entry name" value="rSAM_horseshoe"/>
</dbReference>
<keyword evidence="3" id="KW-1185">Reference proteome</keyword>
<dbReference type="PANTHER" id="PTHR13932">
    <property type="entry name" value="COPROPORPHYRINIGEN III OXIDASE"/>
    <property type="match status" value="1"/>
</dbReference>
<proteinExistence type="predicted"/>
<evidence type="ECO:0000313" key="2">
    <source>
        <dbReference type="EMBL" id="SKA81354.1"/>
    </source>
</evidence>
<dbReference type="AlphaFoldDB" id="A0A1T4WVM0"/>